<gene>
    <name evidence="1" type="ORF">AWB91_12440</name>
</gene>
<dbReference type="EMBL" id="LQPK01000008">
    <property type="protein sequence ID" value="ORW32258.1"/>
    <property type="molecule type" value="Genomic_DNA"/>
</dbReference>
<reference evidence="1 2" key="1">
    <citation type="journal article" date="2015" name="Emerg. Microbes Infect.">
        <title>Characterization of 17 strains belonging to the Mycobacterium simiae complex and description of Mycobacterium paraense sp. nov.</title>
        <authorList>
            <person name="Fusco da Costa A.R."/>
            <person name="Fedrizzi T."/>
            <person name="Lopes M.L."/>
            <person name="Pecorari M."/>
            <person name="Oliveira da Costa W.L."/>
            <person name="Giacobazzi E."/>
            <person name="da Costa Bahia J.R."/>
            <person name="De Sanctis V."/>
            <person name="Batista Lima K.V."/>
            <person name="Bertorelli R."/>
            <person name="Grottola A."/>
            <person name="Fabio A."/>
            <person name="Mariottini A."/>
            <person name="Ferretti P."/>
            <person name="Di Leva F."/>
            <person name="Fregni Serpini G."/>
            <person name="Tagliazucchi S."/>
            <person name="Rumpianesi F."/>
            <person name="Jousson O."/>
            <person name="Segata N."/>
            <person name="Tortoli E."/>
        </authorList>
    </citation>
    <scope>NUCLEOTIDE SEQUENCE [LARGE SCALE GENOMIC DNA]</scope>
    <source>
        <strain evidence="1 2">FI-07156</strain>
    </source>
</reference>
<evidence type="ECO:0000313" key="2">
    <source>
        <dbReference type="Proteomes" id="UP000193801"/>
    </source>
</evidence>
<dbReference type="RefSeq" id="WP_085104600.1">
    <property type="nucleotide sequence ID" value="NZ_LQPK01000008.1"/>
</dbReference>
<proteinExistence type="predicted"/>
<evidence type="ECO:0000313" key="1">
    <source>
        <dbReference type="EMBL" id="ORW32258.1"/>
    </source>
</evidence>
<name>A0ABX3VQT6_9MYCO</name>
<accession>A0ABX3VQT6</accession>
<dbReference type="Proteomes" id="UP000193801">
    <property type="component" value="Unassembled WGS sequence"/>
</dbReference>
<organism evidence="1 2">
    <name type="scientific">Mycobacterium paraense</name>
    <dbReference type="NCBI Taxonomy" id="767916"/>
    <lineage>
        <taxon>Bacteria</taxon>
        <taxon>Bacillati</taxon>
        <taxon>Actinomycetota</taxon>
        <taxon>Actinomycetes</taxon>
        <taxon>Mycobacteriales</taxon>
        <taxon>Mycobacteriaceae</taxon>
        <taxon>Mycobacterium</taxon>
        <taxon>Mycobacterium simiae complex</taxon>
    </lineage>
</organism>
<sequence>MIEIQSIVAHGIIAGALLLETDEQGNETTRCVRSVSRHPYHLDRVLLWADDRTGQVLDAHISDWVRRVIER</sequence>
<keyword evidence="2" id="KW-1185">Reference proteome</keyword>
<protein>
    <submittedName>
        <fullName evidence="1">Uncharacterized protein</fullName>
    </submittedName>
</protein>
<comment type="caution">
    <text evidence="1">The sequence shown here is derived from an EMBL/GenBank/DDBJ whole genome shotgun (WGS) entry which is preliminary data.</text>
</comment>